<evidence type="ECO:0000313" key="2">
    <source>
        <dbReference type="EMBL" id="KAF1812753.1"/>
    </source>
</evidence>
<evidence type="ECO:0000256" key="1">
    <source>
        <dbReference type="SAM" id="MobiDB-lite"/>
    </source>
</evidence>
<keyword evidence="3" id="KW-1185">Reference proteome</keyword>
<reference evidence="4" key="2">
    <citation type="submission" date="2020-04" db="EMBL/GenBank/DDBJ databases">
        <authorList>
            <consortium name="NCBI Genome Project"/>
        </authorList>
    </citation>
    <scope>NUCLEOTIDE SEQUENCE</scope>
    <source>
        <strain evidence="4">CBS 781.70</strain>
    </source>
</reference>
<dbReference type="OrthoDB" id="2139939at2759"/>
<reference evidence="4" key="3">
    <citation type="submission" date="2025-04" db="UniProtKB">
        <authorList>
            <consortium name="RefSeq"/>
        </authorList>
    </citation>
    <scope>IDENTIFICATION</scope>
    <source>
        <strain evidence="4">CBS 781.70</strain>
    </source>
</reference>
<dbReference type="EMBL" id="ML975156">
    <property type="protein sequence ID" value="KAF1812753.1"/>
    <property type="molecule type" value="Genomic_DNA"/>
</dbReference>
<protein>
    <submittedName>
        <fullName evidence="2 4">Uncharacterized protein</fullName>
    </submittedName>
</protein>
<gene>
    <name evidence="2 4" type="ORF">P152DRAFT_325043</name>
</gene>
<name>A0A6G1G3W6_9PEZI</name>
<dbReference type="RefSeq" id="XP_033534384.1">
    <property type="nucleotide sequence ID" value="XM_033675236.1"/>
</dbReference>
<evidence type="ECO:0000313" key="4">
    <source>
        <dbReference type="RefSeq" id="XP_033534384.1"/>
    </source>
</evidence>
<proteinExistence type="predicted"/>
<reference evidence="2 4" key="1">
    <citation type="submission" date="2020-01" db="EMBL/GenBank/DDBJ databases">
        <authorList>
            <consortium name="DOE Joint Genome Institute"/>
            <person name="Haridas S."/>
            <person name="Albert R."/>
            <person name="Binder M."/>
            <person name="Bloem J."/>
            <person name="Labutti K."/>
            <person name="Salamov A."/>
            <person name="Andreopoulos B."/>
            <person name="Baker S.E."/>
            <person name="Barry K."/>
            <person name="Bills G."/>
            <person name="Bluhm B.H."/>
            <person name="Cannon C."/>
            <person name="Castanera R."/>
            <person name="Culley D.E."/>
            <person name="Daum C."/>
            <person name="Ezra D."/>
            <person name="Gonzalez J.B."/>
            <person name="Henrissat B."/>
            <person name="Kuo A."/>
            <person name="Liang C."/>
            <person name="Lipzen A."/>
            <person name="Lutzoni F."/>
            <person name="Magnuson J."/>
            <person name="Mondo S."/>
            <person name="Nolan M."/>
            <person name="Ohm R."/>
            <person name="Pangilinan J."/>
            <person name="Park H.-J."/>
            <person name="Ramirez L."/>
            <person name="Alfaro M."/>
            <person name="Sun H."/>
            <person name="Tritt A."/>
            <person name="Yoshinaga Y."/>
            <person name="Zwiers L.-H."/>
            <person name="Turgeon B.G."/>
            <person name="Goodwin S.B."/>
            <person name="Spatafora J.W."/>
            <person name="Crous P.W."/>
            <person name="Grigoriev I.V."/>
        </authorList>
    </citation>
    <scope>NUCLEOTIDE SEQUENCE</scope>
    <source>
        <strain evidence="2 4">CBS 781.70</strain>
    </source>
</reference>
<dbReference type="Proteomes" id="UP000504638">
    <property type="component" value="Unplaced"/>
</dbReference>
<accession>A0A6G1G3W6</accession>
<organism evidence="2">
    <name type="scientific">Eremomyces bilateralis CBS 781.70</name>
    <dbReference type="NCBI Taxonomy" id="1392243"/>
    <lineage>
        <taxon>Eukaryota</taxon>
        <taxon>Fungi</taxon>
        <taxon>Dikarya</taxon>
        <taxon>Ascomycota</taxon>
        <taxon>Pezizomycotina</taxon>
        <taxon>Dothideomycetes</taxon>
        <taxon>Dothideomycetes incertae sedis</taxon>
        <taxon>Eremomycetales</taxon>
        <taxon>Eremomycetaceae</taxon>
        <taxon>Eremomyces</taxon>
    </lineage>
</organism>
<feature type="compositionally biased region" description="Basic residues" evidence="1">
    <location>
        <begin position="37"/>
        <end position="55"/>
    </location>
</feature>
<evidence type="ECO:0000313" key="3">
    <source>
        <dbReference type="Proteomes" id="UP000504638"/>
    </source>
</evidence>
<dbReference type="AlphaFoldDB" id="A0A6G1G3W6"/>
<feature type="region of interest" description="Disordered" evidence="1">
    <location>
        <begin position="23"/>
        <end position="86"/>
    </location>
</feature>
<dbReference type="GeneID" id="54415806"/>
<sequence length="130" mass="15389">MNCMNRPHFRNIYFHSINPRTLDSRISTMPSHERQPHGHRHQTHVTRSRSRSPRPRHVDSHRGSKRRRRSSSPSRHADNLPYNARPLEKSDLSAYRGLLGLYLDIQKGMAIEELDEKEVKGRWKSFLGKW</sequence>